<evidence type="ECO:0000256" key="6">
    <source>
        <dbReference type="ARBA" id="ARBA00022741"/>
    </source>
</evidence>
<dbReference type="SFLD" id="SFLDG00002">
    <property type="entry name" value="C1.7:_P-type_atpase_like"/>
    <property type="match status" value="1"/>
</dbReference>
<dbReference type="Gene3D" id="2.70.150.10">
    <property type="entry name" value="Calcium-transporting ATPase, cytoplasmic transduction domain A"/>
    <property type="match status" value="1"/>
</dbReference>
<comment type="catalytic activity">
    <reaction evidence="12 16">
        <text>ATP + H2O + phospholipidSide 1 = ADP + phosphate + phospholipidSide 2.</text>
        <dbReference type="EC" id="7.6.2.1"/>
    </reaction>
</comment>
<dbReference type="NCBIfam" id="TIGR01494">
    <property type="entry name" value="ATPase_P-type"/>
    <property type="match status" value="1"/>
</dbReference>
<name>A0A8C7YGQ0_9TELE</name>
<keyword evidence="10 16" id="KW-1133">Transmembrane helix</keyword>
<reference evidence="19" key="1">
    <citation type="submission" date="2025-08" db="UniProtKB">
        <authorList>
            <consortium name="Ensembl"/>
        </authorList>
    </citation>
    <scope>IDENTIFICATION</scope>
</reference>
<feature type="binding site" evidence="14">
    <location>
        <position position="453"/>
    </location>
    <ligand>
        <name>ATP</name>
        <dbReference type="ChEBI" id="CHEBI:30616"/>
    </ligand>
</feature>
<feature type="region of interest" description="Disordered" evidence="17">
    <location>
        <begin position="263"/>
        <end position="304"/>
    </location>
</feature>
<dbReference type="SUPFAM" id="SSF81665">
    <property type="entry name" value="Calcium ATPase, transmembrane domain M"/>
    <property type="match status" value="1"/>
</dbReference>
<dbReference type="SUPFAM" id="SSF81660">
    <property type="entry name" value="Metal cation-transporting ATPase, ATP-binding domain N"/>
    <property type="match status" value="1"/>
</dbReference>
<evidence type="ECO:0000256" key="8">
    <source>
        <dbReference type="ARBA" id="ARBA00022842"/>
    </source>
</evidence>
<feature type="transmembrane region" description="Helical" evidence="16">
    <location>
        <begin position="146"/>
        <end position="170"/>
    </location>
</feature>
<feature type="binding site" evidence="14">
    <location>
        <position position="739"/>
    </location>
    <ligand>
        <name>ATP</name>
        <dbReference type="ChEBI" id="CHEBI:30616"/>
    </ligand>
</feature>
<dbReference type="Gene3D" id="3.40.1110.10">
    <property type="entry name" value="Calcium-transporting ATPase, cytoplasmic domain N"/>
    <property type="match status" value="2"/>
</dbReference>
<evidence type="ECO:0000256" key="11">
    <source>
        <dbReference type="ARBA" id="ARBA00023136"/>
    </source>
</evidence>
<dbReference type="GO" id="GO:0005524">
    <property type="term" value="F:ATP binding"/>
    <property type="evidence" value="ECO:0007669"/>
    <property type="project" value="UniProtKB-UniRule"/>
</dbReference>
<evidence type="ECO:0000256" key="10">
    <source>
        <dbReference type="ARBA" id="ARBA00022989"/>
    </source>
</evidence>
<evidence type="ECO:0000256" key="13">
    <source>
        <dbReference type="PIRSR" id="PIRSR606539-1"/>
    </source>
</evidence>
<evidence type="ECO:0000313" key="19">
    <source>
        <dbReference type="Ensembl" id="ENSOSIP00000027421.1"/>
    </source>
</evidence>
<evidence type="ECO:0000256" key="16">
    <source>
        <dbReference type="RuleBase" id="RU362033"/>
    </source>
</evidence>
<feature type="binding site" evidence="15">
    <location>
        <position position="769"/>
    </location>
    <ligand>
        <name>Mg(2+)</name>
        <dbReference type="ChEBI" id="CHEBI:18420"/>
    </ligand>
</feature>
<dbReference type="SUPFAM" id="SSF56784">
    <property type="entry name" value="HAD-like"/>
    <property type="match status" value="1"/>
</dbReference>
<reference evidence="19" key="2">
    <citation type="submission" date="2025-09" db="UniProtKB">
        <authorList>
            <consortium name="Ensembl"/>
        </authorList>
    </citation>
    <scope>IDENTIFICATION</scope>
</reference>
<keyword evidence="8 15" id="KW-0460">Magnesium</keyword>
<dbReference type="Gene3D" id="3.40.50.1000">
    <property type="entry name" value="HAD superfamily/HAD-like"/>
    <property type="match status" value="2"/>
</dbReference>
<feature type="transmembrane region" description="Helical" evidence="16">
    <location>
        <begin position="934"/>
        <end position="955"/>
    </location>
</feature>
<dbReference type="Pfam" id="PF16212">
    <property type="entry name" value="PhoLip_ATPase_C"/>
    <property type="match status" value="1"/>
</dbReference>
<dbReference type="GO" id="GO:0140327">
    <property type="term" value="F:flippase activity"/>
    <property type="evidence" value="ECO:0007669"/>
    <property type="project" value="UniProtKB-ARBA"/>
</dbReference>
<dbReference type="Gene3D" id="1.20.1110.10">
    <property type="entry name" value="Calcium-transporting ATPase, transmembrane domain"/>
    <property type="match status" value="1"/>
</dbReference>
<dbReference type="PANTHER" id="PTHR24092:SF81">
    <property type="entry name" value="PHOSPHOLIPID-TRANSPORTING ATPASE VA"/>
    <property type="match status" value="1"/>
</dbReference>
<comment type="cofactor">
    <cofactor evidence="1 15">
        <name>Mg(2+)</name>
        <dbReference type="ChEBI" id="CHEBI:18420"/>
    </cofactor>
</comment>
<dbReference type="InterPro" id="IPR006539">
    <property type="entry name" value="P-type_ATPase_IV"/>
</dbReference>
<dbReference type="GO" id="GO:0000287">
    <property type="term" value="F:magnesium ion binding"/>
    <property type="evidence" value="ECO:0007669"/>
    <property type="project" value="UniProtKB-UniRule"/>
</dbReference>
<feature type="binding site" evidence="14">
    <location>
        <position position="745"/>
    </location>
    <ligand>
        <name>ATP</name>
        <dbReference type="ChEBI" id="CHEBI:30616"/>
    </ligand>
</feature>
<dbReference type="GO" id="GO:0005789">
    <property type="term" value="C:endoplasmic reticulum membrane"/>
    <property type="evidence" value="ECO:0007669"/>
    <property type="project" value="UniProtKB-SubCell"/>
</dbReference>
<dbReference type="InterPro" id="IPR032630">
    <property type="entry name" value="P_typ_ATPase_c"/>
</dbReference>
<keyword evidence="7 14" id="KW-0067">ATP-binding</keyword>
<dbReference type="InterPro" id="IPR023299">
    <property type="entry name" value="ATPase_P-typ_cyto_dom_N"/>
</dbReference>
<keyword evidence="9 16" id="KW-1278">Translocase</keyword>
<feature type="transmembrane region" description="Helical" evidence="16">
    <location>
        <begin position="16"/>
        <end position="34"/>
    </location>
</feature>
<feature type="binding site" evidence="15">
    <location>
        <position position="220"/>
    </location>
    <ligand>
        <name>Mg(2+)</name>
        <dbReference type="ChEBI" id="CHEBI:18420"/>
    </ligand>
</feature>
<dbReference type="Ensembl" id="ENSOSIT00000028906.1">
    <property type="protein sequence ID" value="ENSOSIP00000027421.1"/>
    <property type="gene ID" value="ENSOSIG00000014383.1"/>
</dbReference>
<feature type="binding site" evidence="14">
    <location>
        <position position="558"/>
    </location>
    <ligand>
        <name>ATP</name>
        <dbReference type="ChEBI" id="CHEBI:30616"/>
    </ligand>
</feature>
<feature type="binding site" evidence="14">
    <location>
        <position position="641"/>
    </location>
    <ligand>
        <name>ATP</name>
        <dbReference type="ChEBI" id="CHEBI:30616"/>
    </ligand>
</feature>
<feature type="active site" description="4-aspartylphosphate intermediate" evidence="13">
    <location>
        <position position="218"/>
    </location>
</feature>
<accession>A0A8C7YGQ0</accession>
<feature type="binding site" evidence="14">
    <location>
        <position position="218"/>
    </location>
    <ligand>
        <name>ATP</name>
        <dbReference type="ChEBI" id="CHEBI:30616"/>
    </ligand>
</feature>
<dbReference type="SFLD" id="SFLDS00003">
    <property type="entry name" value="Haloacid_Dehalogenase"/>
    <property type="match status" value="1"/>
</dbReference>
<dbReference type="AlphaFoldDB" id="A0A8C7YGQ0"/>
<feature type="binding site" evidence="14">
    <location>
        <position position="769"/>
    </location>
    <ligand>
        <name>ATP</name>
        <dbReference type="ChEBI" id="CHEBI:30616"/>
    </ligand>
</feature>
<dbReference type="Proteomes" id="UP000694383">
    <property type="component" value="Unplaced"/>
</dbReference>
<comment type="subcellular location">
    <subcellularLocation>
        <location evidence="2 16">Membrane</location>
        <topology evidence="2 16">Multi-pass membrane protein</topology>
    </subcellularLocation>
</comment>
<dbReference type="InterPro" id="IPR001757">
    <property type="entry name" value="P_typ_ATPase"/>
</dbReference>
<dbReference type="SFLD" id="SFLDF00027">
    <property type="entry name" value="p-type_atpase"/>
    <property type="match status" value="1"/>
</dbReference>
<feature type="binding site" evidence="14">
    <location>
        <position position="639"/>
    </location>
    <ligand>
        <name>ATP</name>
        <dbReference type="ChEBI" id="CHEBI:30616"/>
    </ligand>
</feature>
<feature type="region of interest" description="Disordered" evidence="17">
    <location>
        <begin position="376"/>
        <end position="432"/>
    </location>
</feature>
<feature type="compositionally biased region" description="Polar residues" evidence="17">
    <location>
        <begin position="376"/>
        <end position="419"/>
    </location>
</feature>
<dbReference type="InterPro" id="IPR044492">
    <property type="entry name" value="P_typ_ATPase_HD_dom"/>
</dbReference>
<dbReference type="PANTHER" id="PTHR24092">
    <property type="entry name" value="PROBABLE PHOSPHOLIPID-TRANSPORTING ATPASE"/>
    <property type="match status" value="1"/>
</dbReference>
<feature type="binding site" evidence="14">
    <location>
        <position position="220"/>
    </location>
    <ligand>
        <name>ATP</name>
        <dbReference type="ChEBI" id="CHEBI:30616"/>
    </ligand>
</feature>
<dbReference type="GeneTree" id="ENSGT00940000157895"/>
<feature type="binding site" evidence="14">
    <location>
        <position position="495"/>
    </location>
    <ligand>
        <name>ATP</name>
        <dbReference type="ChEBI" id="CHEBI:30616"/>
    </ligand>
</feature>
<evidence type="ECO:0000256" key="15">
    <source>
        <dbReference type="PIRSR" id="PIRSR606539-3"/>
    </source>
</evidence>
<dbReference type="EC" id="7.6.2.1" evidence="16"/>
<dbReference type="InterPro" id="IPR023214">
    <property type="entry name" value="HAD_sf"/>
</dbReference>
<evidence type="ECO:0000256" key="5">
    <source>
        <dbReference type="ARBA" id="ARBA00022723"/>
    </source>
</evidence>
<protein>
    <recommendedName>
        <fullName evidence="16">Phospholipid-transporting ATPase</fullName>
        <ecNumber evidence="16">7.6.2.1</ecNumber>
    </recommendedName>
</protein>
<comment type="caution">
    <text evidence="16">Lacks conserved residue(s) required for the propagation of feature annotation.</text>
</comment>
<dbReference type="InterPro" id="IPR036412">
    <property type="entry name" value="HAD-like_sf"/>
</dbReference>
<evidence type="ECO:0000256" key="7">
    <source>
        <dbReference type="ARBA" id="ARBA00022840"/>
    </source>
</evidence>
<feature type="domain" description="P-type ATPase C-terminal" evidence="18">
    <location>
        <begin position="791"/>
        <end position="971"/>
    </location>
</feature>
<dbReference type="InterPro" id="IPR023298">
    <property type="entry name" value="ATPase_P-typ_TM_dom_sf"/>
</dbReference>
<comment type="similarity">
    <text evidence="3 16">Belongs to the cation transport ATPase (P-type) (TC 3.A.3) family. Type IV subfamily.</text>
</comment>
<evidence type="ECO:0000256" key="3">
    <source>
        <dbReference type="ARBA" id="ARBA00008109"/>
    </source>
</evidence>
<feature type="binding site" evidence="14">
    <location>
        <position position="219"/>
    </location>
    <ligand>
        <name>ATP</name>
        <dbReference type="ChEBI" id="CHEBI:30616"/>
    </ligand>
</feature>
<evidence type="ECO:0000256" key="12">
    <source>
        <dbReference type="ARBA" id="ARBA00034036"/>
    </source>
</evidence>
<keyword evidence="20" id="KW-1185">Reference proteome</keyword>
<organism evidence="19 20">
    <name type="scientific">Oryzias sinensis</name>
    <name type="common">Chinese medaka</name>
    <dbReference type="NCBI Taxonomy" id="183150"/>
    <lineage>
        <taxon>Eukaryota</taxon>
        <taxon>Metazoa</taxon>
        <taxon>Chordata</taxon>
        <taxon>Craniata</taxon>
        <taxon>Vertebrata</taxon>
        <taxon>Euteleostomi</taxon>
        <taxon>Actinopterygii</taxon>
        <taxon>Neopterygii</taxon>
        <taxon>Teleostei</taxon>
        <taxon>Neoteleostei</taxon>
        <taxon>Acanthomorphata</taxon>
        <taxon>Ovalentaria</taxon>
        <taxon>Atherinomorphae</taxon>
        <taxon>Beloniformes</taxon>
        <taxon>Adrianichthyidae</taxon>
        <taxon>Oryziinae</taxon>
        <taxon>Oryzias</taxon>
    </lineage>
</organism>
<dbReference type="GO" id="GO:0016887">
    <property type="term" value="F:ATP hydrolysis activity"/>
    <property type="evidence" value="ECO:0007669"/>
    <property type="project" value="InterPro"/>
</dbReference>
<keyword evidence="5 15" id="KW-0479">Metal-binding</keyword>
<evidence type="ECO:0000256" key="9">
    <source>
        <dbReference type="ARBA" id="ARBA00022967"/>
    </source>
</evidence>
<evidence type="ECO:0000256" key="2">
    <source>
        <dbReference type="ARBA" id="ARBA00004141"/>
    </source>
</evidence>
<evidence type="ECO:0000256" key="4">
    <source>
        <dbReference type="ARBA" id="ARBA00022692"/>
    </source>
</evidence>
<sequence>MKTKIKMCKQKKYNKIRFFFPYLYPFIILILSIFQSDRIHQSGKKDALYKENLLLRGCTIRNTEEAVGIVIYAGHETKAMLNNNGPRYKRSKLERQMNVDVFWCVIILLVMCLFAALGHGLWMFQYGDKRPVFDVLSPEGTNLSPIMSAIYLFLTMIIVFQVLIPISLFVSIEIVKICQVYFIHQDADLYDEETDSHLQCRALNITEDLGQMQYIFSDKTGTLTENKMVFRRCTVAGVEYSHDANAKRIAMYQEMDSEEEECMSHGGTLPRRDSVGSHQSARVLRSHSTKSHRRTGSRAEAKRASILSKHTAFSSPMEKDITPDPQLLDKVNDCSSQLDFMRLHSQPMSQLPSDLSDVFDFFIALTICNTVVVSSPNQPRQKVSSSLNRSSNKGGSSMQSCPSAESTLTKLNEEQSSSVMEHAFSPAPPSYDGKAFCTPEEGELRYEAESPDEAALVYAARAYKCSLVGRLPDQVTVELPHLGKLNFELLHTLGFDSTRKRMSVVVRHPLTDQITVYTKGADSVIMELIRPPITGKQKKKILCRTQNYLNLYAADGLRTLCIAKKVRSHKDEYAHWLQHHLQAETAIQRREELLFESALRLETNLQLLGATGIEDRLQDGVPETIASLRKAGLQIWVLTGDKQETAVNIAYACKLLDPEEELLTLNADSQEACKLLLEESLHYIQIYPSSPLSSHAASDSVHGLGLVIDGRTLAYALDASLEDTFLTVARSCRSVLCCRSTPLQKSMVVKLVRNKLKVMTLAIGDGANDVSMIQVADVGVGISGQEGMQAVMASDFALPRFRYLQKLLLVHGHWCYSRLANMILYFFYKNAMFVALIFWYQFYCGFSGSAMIDQWYLIFFNLMFSSFPQLISGTLDKDVSAETLQQLPQLYTSGQNSEEYKPYMFWMNMIDAFYQSLVCFFIPYFAYTDSDVDLFTWGTPITTIALLTILLHLGIETKTWVRSWFSPAGSFTAAAHVTWKDHLFSSFDLF</sequence>
<evidence type="ECO:0000259" key="18">
    <source>
        <dbReference type="Pfam" id="PF16212"/>
    </source>
</evidence>
<evidence type="ECO:0000256" key="14">
    <source>
        <dbReference type="PIRSR" id="PIRSR606539-2"/>
    </source>
</evidence>
<dbReference type="Pfam" id="PF13246">
    <property type="entry name" value="Cation_ATPase"/>
    <property type="match status" value="1"/>
</dbReference>
<proteinExistence type="inferred from homology"/>
<feature type="binding site" evidence="14">
    <location>
        <position position="640"/>
    </location>
    <ligand>
        <name>ATP</name>
        <dbReference type="ChEBI" id="CHEBI:30616"/>
    </ligand>
</feature>
<evidence type="ECO:0000256" key="17">
    <source>
        <dbReference type="SAM" id="MobiDB-lite"/>
    </source>
</evidence>
<dbReference type="PRINTS" id="PR00119">
    <property type="entry name" value="CATATPASE"/>
</dbReference>
<feature type="transmembrane region" description="Helical" evidence="16">
    <location>
        <begin position="905"/>
        <end position="928"/>
    </location>
</feature>
<dbReference type="GO" id="GO:0045332">
    <property type="term" value="P:phospholipid translocation"/>
    <property type="evidence" value="ECO:0007669"/>
    <property type="project" value="TreeGrafter"/>
</dbReference>
<dbReference type="PROSITE" id="PS00154">
    <property type="entry name" value="ATPASE_E1_E2"/>
    <property type="match status" value="1"/>
</dbReference>
<evidence type="ECO:0000256" key="1">
    <source>
        <dbReference type="ARBA" id="ARBA00001946"/>
    </source>
</evidence>
<feature type="binding site" evidence="15">
    <location>
        <position position="765"/>
    </location>
    <ligand>
        <name>Mg(2+)</name>
        <dbReference type="ChEBI" id="CHEBI:18420"/>
    </ligand>
</feature>
<evidence type="ECO:0000313" key="20">
    <source>
        <dbReference type="Proteomes" id="UP000694383"/>
    </source>
</evidence>
<keyword evidence="4 16" id="KW-0812">Transmembrane</keyword>
<feature type="binding site" evidence="14">
    <location>
        <position position="519"/>
    </location>
    <ligand>
        <name>ATP</name>
        <dbReference type="ChEBI" id="CHEBI:30616"/>
    </ligand>
</feature>
<keyword evidence="11 16" id="KW-0472">Membrane</keyword>
<dbReference type="InterPro" id="IPR018303">
    <property type="entry name" value="ATPase_P-typ_P_site"/>
</dbReference>
<dbReference type="GO" id="GO:0005886">
    <property type="term" value="C:plasma membrane"/>
    <property type="evidence" value="ECO:0007669"/>
    <property type="project" value="TreeGrafter"/>
</dbReference>
<feature type="binding site" evidence="15">
    <location>
        <position position="218"/>
    </location>
    <ligand>
        <name>Mg(2+)</name>
        <dbReference type="ChEBI" id="CHEBI:18420"/>
    </ligand>
</feature>
<feature type="binding site" evidence="14">
    <location>
        <position position="768"/>
    </location>
    <ligand>
        <name>ATP</name>
        <dbReference type="ChEBI" id="CHEBI:30616"/>
    </ligand>
</feature>
<feature type="transmembrane region" description="Helical" evidence="16">
    <location>
        <begin position="101"/>
        <end position="126"/>
    </location>
</feature>
<feature type="compositionally biased region" description="Basic residues" evidence="17">
    <location>
        <begin position="284"/>
        <end position="296"/>
    </location>
</feature>
<dbReference type="NCBIfam" id="TIGR01652">
    <property type="entry name" value="ATPase-Plipid"/>
    <property type="match status" value="1"/>
</dbReference>
<keyword evidence="6 14" id="KW-0547">Nucleotide-binding</keyword>